<gene>
    <name evidence="3" type="ORF">NCTC13315_01458</name>
</gene>
<reference evidence="3 4" key="1">
    <citation type="submission" date="2018-06" db="EMBL/GenBank/DDBJ databases">
        <authorList>
            <consortium name="Pathogen Informatics"/>
            <person name="Doyle S."/>
        </authorList>
    </citation>
    <scope>NUCLEOTIDE SEQUENCE [LARGE SCALE GENOMIC DNA]</scope>
    <source>
        <strain evidence="3 4">NCTC13315</strain>
    </source>
</reference>
<dbReference type="Gene3D" id="2.20.28.30">
    <property type="entry name" value="RNA polymerase ii, chain L"/>
    <property type="match status" value="1"/>
</dbReference>
<dbReference type="EMBL" id="UGNV01000001">
    <property type="protein sequence ID" value="STX28924.1"/>
    <property type="molecule type" value="Genomic_DNA"/>
</dbReference>
<feature type="compositionally biased region" description="Basic and acidic residues" evidence="1">
    <location>
        <begin position="71"/>
        <end position="94"/>
    </location>
</feature>
<organism evidence="3 4">
    <name type="scientific">Legionella beliardensis</name>
    <dbReference type="NCBI Taxonomy" id="91822"/>
    <lineage>
        <taxon>Bacteria</taxon>
        <taxon>Pseudomonadati</taxon>
        <taxon>Pseudomonadota</taxon>
        <taxon>Gammaproteobacteria</taxon>
        <taxon>Legionellales</taxon>
        <taxon>Legionellaceae</taxon>
        <taxon>Legionella</taxon>
    </lineage>
</organism>
<keyword evidence="4" id="KW-1185">Reference proteome</keyword>
<dbReference type="PANTHER" id="PTHR34404:SF2">
    <property type="entry name" value="CONSERVED SERINE RICH PROTEIN"/>
    <property type="match status" value="1"/>
</dbReference>
<dbReference type="RefSeq" id="WP_115302633.1">
    <property type="nucleotide sequence ID" value="NZ_CAAAHO010000004.1"/>
</dbReference>
<dbReference type="InterPro" id="IPR013429">
    <property type="entry name" value="Regulatory_FmdB_Zinc_ribbon"/>
</dbReference>
<proteinExistence type="predicted"/>
<name>A0A378I970_9GAMM</name>
<dbReference type="OrthoDB" id="9813321at2"/>
<dbReference type="AlphaFoldDB" id="A0A378I970"/>
<evidence type="ECO:0000256" key="1">
    <source>
        <dbReference type="SAM" id="MobiDB-lite"/>
    </source>
</evidence>
<feature type="region of interest" description="Disordered" evidence="1">
    <location>
        <begin position="58"/>
        <end position="94"/>
    </location>
</feature>
<evidence type="ECO:0000259" key="2">
    <source>
        <dbReference type="SMART" id="SM00834"/>
    </source>
</evidence>
<dbReference type="Pfam" id="PF09723">
    <property type="entry name" value="Zn_ribbon_8"/>
    <property type="match status" value="1"/>
</dbReference>
<sequence>MPIYEYECANCHHKFDLMQKIHDAPATQCPQCFKDTAVRLISAAGFQLKGTGWYATDFKNKSSAPATQKGSGKESSDKSSSDVKTQTGEKGERD</sequence>
<feature type="domain" description="Putative regulatory protein FmdB zinc ribbon" evidence="2">
    <location>
        <begin position="1"/>
        <end position="42"/>
    </location>
</feature>
<accession>A0A378I970</accession>
<evidence type="ECO:0000313" key="4">
    <source>
        <dbReference type="Proteomes" id="UP000254968"/>
    </source>
</evidence>
<dbReference type="PANTHER" id="PTHR34404">
    <property type="entry name" value="REGULATORY PROTEIN, FMDB FAMILY"/>
    <property type="match status" value="1"/>
</dbReference>
<protein>
    <submittedName>
        <fullName evidence="3">Type I antifreeze protein</fullName>
    </submittedName>
</protein>
<dbReference type="Proteomes" id="UP000254968">
    <property type="component" value="Unassembled WGS sequence"/>
</dbReference>
<dbReference type="SMART" id="SM00834">
    <property type="entry name" value="CxxC_CXXC_SSSS"/>
    <property type="match status" value="1"/>
</dbReference>
<evidence type="ECO:0000313" key="3">
    <source>
        <dbReference type="EMBL" id="STX28924.1"/>
    </source>
</evidence>
<dbReference type="NCBIfam" id="TIGR02605">
    <property type="entry name" value="CxxC_CxxC_SSSS"/>
    <property type="match status" value="1"/>
</dbReference>